<evidence type="ECO:0000256" key="7">
    <source>
        <dbReference type="ARBA" id="ARBA00023015"/>
    </source>
</evidence>
<keyword evidence="11" id="KW-0131">Cell cycle</keyword>
<keyword evidence="4" id="KW-1017">Isopeptide bond</keyword>
<dbReference type="PANTHER" id="PTHR31169:SF8">
    <property type="entry name" value="ZINC-FINGER DOMAIN OF MONOAMINE-OXIDASE A REPRESSOR R1 PROTEIN"/>
    <property type="match status" value="1"/>
</dbReference>
<evidence type="ECO:0000256" key="5">
    <source>
        <dbReference type="ARBA" id="ARBA00022553"/>
    </source>
</evidence>
<sequence>MADIAGSGNVERLSVLVTGRGVDKLLGVPKLPDSKGEAIATAVVASLHEWDASNLINNLCGMSFDTTASNTGSEKGACSLLEEKLGKELLNLACRHHITEIVAGSAFKIYFPTTSGSDVAIFKRFKQAWKNIKKDDFSPTVQDEEAERYLSNVSIEKKLMTNGNLECLETYSESILERLRKDNIEANSKIFKEIFPDGILLNKENCTQVTVRKRKSVSNSDKFVVHRHSIERSCKRKRIDSNDDEEHNDKENKSALIRFSWNKKVSKNLFTKSEAYLHGFEDTYSDDDLKDVKPNKFLSKNRPFEDVREEDLVLVAERTSDKNYDSVNGTSCHQCRQKTDDLKTVCRRKECIGIRGQFCGPCLKNRYGECAKAAIMNPEWICPPCRSICNCSFCMKKKGKRATGILIHIAKQNGFDDVKSFLGD</sequence>
<keyword evidence="5" id="KW-0597">Phosphoprotein</keyword>
<dbReference type="GO" id="GO:0005634">
    <property type="term" value="C:nucleus"/>
    <property type="evidence" value="ECO:0007669"/>
    <property type="project" value="UniProtKB-SubCell"/>
</dbReference>
<dbReference type="GO" id="GO:0005737">
    <property type="term" value="C:cytoplasm"/>
    <property type="evidence" value="ECO:0007669"/>
    <property type="project" value="UniProtKB-SubCell"/>
</dbReference>
<evidence type="ECO:0000256" key="6">
    <source>
        <dbReference type="ARBA" id="ARBA00022843"/>
    </source>
</evidence>
<keyword evidence="11" id="KW-0132">Cell division</keyword>
<evidence type="ECO:0000256" key="1">
    <source>
        <dbReference type="ARBA" id="ARBA00004123"/>
    </source>
</evidence>
<evidence type="ECO:0000313" key="11">
    <source>
        <dbReference type="EMBL" id="CDG68074.1"/>
    </source>
</evidence>
<evidence type="ECO:0000256" key="8">
    <source>
        <dbReference type="ARBA" id="ARBA00023163"/>
    </source>
</evidence>
<evidence type="ECO:0000256" key="2">
    <source>
        <dbReference type="ARBA" id="ARBA00004496"/>
    </source>
</evidence>
<gene>
    <name evidence="11" type="primary">CDCA7L</name>
</gene>
<dbReference type="Pfam" id="PF10497">
    <property type="entry name" value="zf-4CXXC_R1"/>
    <property type="match status" value="1"/>
</dbReference>
<keyword evidence="3" id="KW-0963">Cytoplasm</keyword>
<protein>
    <submittedName>
        <fullName evidence="11">Cell division cycle-associated 7-like protein</fullName>
    </submittedName>
</protein>
<keyword evidence="8" id="KW-0804">Transcription</keyword>
<feature type="non-terminal residue" evidence="11">
    <location>
        <position position="1"/>
    </location>
</feature>
<dbReference type="GO" id="GO:0051301">
    <property type="term" value="P:cell division"/>
    <property type="evidence" value="ECO:0007669"/>
    <property type="project" value="UniProtKB-KW"/>
</dbReference>
<dbReference type="InterPro" id="IPR018866">
    <property type="entry name" value="Znf-4CXXC_R1"/>
</dbReference>
<reference evidence="11" key="1">
    <citation type="journal article" date="2013" name="Genome Biol. Evol.">
        <title>Punctuated emergences of genetic and phenotypic innovations in eumetazoan, bilaterian, euteleostome, and hominidae ancestors.</title>
        <authorList>
            <person name="Wenger Y."/>
            <person name="Galliot B."/>
        </authorList>
    </citation>
    <scope>NUCLEOTIDE SEQUENCE</scope>
    <source>
        <tissue evidence="11">Whole animals</tissue>
    </source>
</reference>
<dbReference type="PANTHER" id="PTHR31169">
    <property type="entry name" value="OS05G0300700 PROTEIN"/>
    <property type="match status" value="1"/>
</dbReference>
<evidence type="ECO:0000259" key="10">
    <source>
        <dbReference type="Pfam" id="PF10497"/>
    </source>
</evidence>
<organism evidence="11">
    <name type="scientific">Hydra vulgaris</name>
    <name type="common">Hydra</name>
    <name type="synonym">Hydra attenuata</name>
    <dbReference type="NCBI Taxonomy" id="6087"/>
    <lineage>
        <taxon>Eukaryota</taxon>
        <taxon>Metazoa</taxon>
        <taxon>Cnidaria</taxon>
        <taxon>Hydrozoa</taxon>
        <taxon>Hydroidolina</taxon>
        <taxon>Anthoathecata</taxon>
        <taxon>Aplanulata</taxon>
        <taxon>Hydridae</taxon>
        <taxon>Hydra</taxon>
    </lineage>
</organism>
<keyword evidence="7" id="KW-0805">Transcription regulation</keyword>
<accession>T2M7K7</accession>
<feature type="domain" description="Zinc-finger" evidence="10">
    <location>
        <begin position="324"/>
        <end position="422"/>
    </location>
</feature>
<dbReference type="AlphaFoldDB" id="T2M7K7"/>
<keyword evidence="9" id="KW-0539">Nucleus</keyword>
<keyword evidence="6" id="KW-0832">Ubl conjugation</keyword>
<dbReference type="GO" id="GO:0006355">
    <property type="term" value="P:regulation of DNA-templated transcription"/>
    <property type="evidence" value="ECO:0007669"/>
    <property type="project" value="InterPro"/>
</dbReference>
<evidence type="ECO:0000256" key="3">
    <source>
        <dbReference type="ARBA" id="ARBA00022490"/>
    </source>
</evidence>
<evidence type="ECO:0000256" key="4">
    <source>
        <dbReference type="ARBA" id="ARBA00022499"/>
    </source>
</evidence>
<dbReference type="EMBL" id="HAAD01001842">
    <property type="protein sequence ID" value="CDG68074.1"/>
    <property type="molecule type" value="mRNA"/>
</dbReference>
<evidence type="ECO:0000256" key="9">
    <source>
        <dbReference type="ARBA" id="ARBA00023242"/>
    </source>
</evidence>
<comment type="subcellular location">
    <subcellularLocation>
        <location evidence="2">Cytoplasm</location>
    </subcellularLocation>
    <subcellularLocation>
        <location evidence="1">Nucleus</location>
    </subcellularLocation>
</comment>
<proteinExistence type="evidence at transcript level"/>
<name>T2M7K7_HYDVU</name>
<dbReference type="OrthoDB" id="6129702at2759"/>
<dbReference type="InterPro" id="IPR040221">
    <property type="entry name" value="CDCA7/CDA7L"/>
</dbReference>